<dbReference type="InterPro" id="IPR041249">
    <property type="entry name" value="HEPN_DZIP3"/>
</dbReference>
<keyword evidence="4" id="KW-1185">Reference proteome</keyword>
<sequence length="225" mass="25811">MNRSIEKLINDIQFWLRLATFLHEPIKLFLIWILHNLGNDPSYNGLPQNPQLLFQELSTPANQKKINRLKGKVLKQDQLDLLLPPNGNATDSSTFDVTLLCILIRNFTTIPAPMNGWSDKNPPAHDLSIAAFVIRAREWRNFVHHTDPDNITQAIFNQKWLEGEQIINNFGYTFPTAQLQTQSLDPSQDAVLKSLQQYINEIKKLKSQIKTIQKKPAGMNLLTLF</sequence>
<keyword evidence="1" id="KW-0175">Coiled coil</keyword>
<evidence type="ECO:0000259" key="2">
    <source>
        <dbReference type="Pfam" id="PF18738"/>
    </source>
</evidence>
<evidence type="ECO:0000313" key="4">
    <source>
        <dbReference type="Proteomes" id="UP000594262"/>
    </source>
</evidence>
<evidence type="ECO:0000256" key="1">
    <source>
        <dbReference type="SAM" id="Coils"/>
    </source>
</evidence>
<dbReference type="OrthoDB" id="5964200at2759"/>
<feature type="domain" description="DZIP3-like HEPN" evidence="2">
    <location>
        <begin position="57"/>
        <end position="187"/>
    </location>
</feature>
<name>A0A7M5VER8_9CNID</name>
<dbReference type="EnsemblMetazoa" id="CLYHEMT009955.1">
    <property type="protein sequence ID" value="CLYHEMP009955.1"/>
    <property type="gene ID" value="CLYHEMG009955"/>
</dbReference>
<organism evidence="3 4">
    <name type="scientific">Clytia hemisphaerica</name>
    <dbReference type="NCBI Taxonomy" id="252671"/>
    <lineage>
        <taxon>Eukaryota</taxon>
        <taxon>Metazoa</taxon>
        <taxon>Cnidaria</taxon>
        <taxon>Hydrozoa</taxon>
        <taxon>Hydroidolina</taxon>
        <taxon>Leptothecata</taxon>
        <taxon>Obeliida</taxon>
        <taxon>Clytiidae</taxon>
        <taxon>Clytia</taxon>
    </lineage>
</organism>
<reference evidence="3" key="1">
    <citation type="submission" date="2021-01" db="UniProtKB">
        <authorList>
            <consortium name="EnsemblMetazoa"/>
        </authorList>
    </citation>
    <scope>IDENTIFICATION</scope>
</reference>
<dbReference type="Pfam" id="PF18738">
    <property type="entry name" value="HEPN_DZIP3"/>
    <property type="match status" value="1"/>
</dbReference>
<feature type="coiled-coil region" evidence="1">
    <location>
        <begin position="188"/>
        <end position="215"/>
    </location>
</feature>
<dbReference type="Proteomes" id="UP000594262">
    <property type="component" value="Unplaced"/>
</dbReference>
<protein>
    <recommendedName>
        <fullName evidence="2">DZIP3-like HEPN domain-containing protein</fullName>
    </recommendedName>
</protein>
<dbReference type="AlphaFoldDB" id="A0A7M5VER8"/>
<evidence type="ECO:0000313" key="3">
    <source>
        <dbReference type="EnsemblMetazoa" id="CLYHEMP009955.1"/>
    </source>
</evidence>
<accession>A0A7M5VER8</accession>
<proteinExistence type="predicted"/>